<comment type="similarity">
    <text evidence="1">Belongs to the LysR transcriptional regulatory family.</text>
</comment>
<dbReference type="FunFam" id="1.10.10.10:FF:000001">
    <property type="entry name" value="LysR family transcriptional regulator"/>
    <property type="match status" value="1"/>
</dbReference>
<dbReference type="GO" id="GO:0032993">
    <property type="term" value="C:protein-DNA complex"/>
    <property type="evidence" value="ECO:0007669"/>
    <property type="project" value="TreeGrafter"/>
</dbReference>
<dbReference type="EMBL" id="KT944271">
    <property type="protein sequence ID" value="ALV86633.1"/>
    <property type="molecule type" value="Genomic_DNA"/>
</dbReference>
<dbReference type="Pfam" id="PF00126">
    <property type="entry name" value="HTH_1"/>
    <property type="match status" value="1"/>
</dbReference>
<dbReference type="SUPFAM" id="SSF46785">
    <property type="entry name" value="Winged helix' DNA-binding domain"/>
    <property type="match status" value="1"/>
</dbReference>
<feature type="compositionally biased region" description="Pro residues" evidence="5">
    <location>
        <begin position="305"/>
        <end position="316"/>
    </location>
</feature>
<evidence type="ECO:0000256" key="5">
    <source>
        <dbReference type="SAM" id="MobiDB-lite"/>
    </source>
</evidence>
<dbReference type="Gene3D" id="3.40.190.10">
    <property type="entry name" value="Periplasmic binding protein-like II"/>
    <property type="match status" value="2"/>
</dbReference>
<feature type="domain" description="HTH lysR-type" evidence="6">
    <location>
        <begin position="6"/>
        <end position="63"/>
    </location>
</feature>
<dbReference type="PANTHER" id="PTHR30346">
    <property type="entry name" value="TRANSCRIPTIONAL DUAL REGULATOR HCAR-RELATED"/>
    <property type="match status" value="1"/>
</dbReference>
<dbReference type="GO" id="GO:0003677">
    <property type="term" value="F:DNA binding"/>
    <property type="evidence" value="ECO:0007669"/>
    <property type="project" value="UniProtKB-KW"/>
</dbReference>
<keyword evidence="3" id="KW-0238">DNA-binding</keyword>
<dbReference type="SUPFAM" id="SSF53850">
    <property type="entry name" value="Periplasmic binding protein-like II"/>
    <property type="match status" value="1"/>
</dbReference>
<dbReference type="AlphaFoldDB" id="A0A0U3KD53"/>
<dbReference type="PANTHER" id="PTHR30346:SF17">
    <property type="entry name" value="LYSR FAMILY TRANSCRIPTIONAL REGULATOR"/>
    <property type="match status" value="1"/>
</dbReference>
<evidence type="ECO:0000256" key="4">
    <source>
        <dbReference type="ARBA" id="ARBA00023163"/>
    </source>
</evidence>
<dbReference type="GO" id="GO:0003700">
    <property type="term" value="F:DNA-binding transcription factor activity"/>
    <property type="evidence" value="ECO:0007669"/>
    <property type="project" value="InterPro"/>
</dbReference>
<evidence type="ECO:0000259" key="6">
    <source>
        <dbReference type="PROSITE" id="PS50931"/>
    </source>
</evidence>
<dbReference type="InterPro" id="IPR005119">
    <property type="entry name" value="LysR_subst-bd"/>
</dbReference>
<dbReference type="Pfam" id="PF03466">
    <property type="entry name" value="LysR_substrate"/>
    <property type="match status" value="1"/>
</dbReference>
<dbReference type="InterPro" id="IPR036388">
    <property type="entry name" value="WH-like_DNA-bd_sf"/>
</dbReference>
<organism evidence="7">
    <name type="scientific">uncultured bacterium 50</name>
    <dbReference type="NCBI Taxonomy" id="1748278"/>
    <lineage>
        <taxon>Bacteria</taxon>
        <taxon>environmental samples</taxon>
    </lineage>
</organism>
<dbReference type="InterPro" id="IPR000847">
    <property type="entry name" value="LysR_HTH_N"/>
</dbReference>
<feature type="compositionally biased region" description="Basic residues" evidence="5">
    <location>
        <begin position="317"/>
        <end position="329"/>
    </location>
</feature>
<proteinExistence type="inferred from homology"/>
<evidence type="ECO:0000256" key="1">
    <source>
        <dbReference type="ARBA" id="ARBA00009437"/>
    </source>
</evidence>
<dbReference type="PROSITE" id="PS50931">
    <property type="entry name" value="HTH_LYSR"/>
    <property type="match status" value="1"/>
</dbReference>
<reference evidence="7" key="1">
    <citation type="submission" date="2015-10" db="EMBL/GenBank/DDBJ databases">
        <title>Biosynthesis of SCL-MCL polyhydroxyalkanoates by metagenomic clones in Pseudomonas putida.</title>
        <authorList>
            <person name="Cheng J."/>
            <person name="Charles T.C."/>
        </authorList>
    </citation>
    <scope>NUCLEOTIDE SEQUENCE</scope>
</reference>
<evidence type="ECO:0000313" key="7">
    <source>
        <dbReference type="EMBL" id="ALV86633.1"/>
    </source>
</evidence>
<evidence type="ECO:0000256" key="3">
    <source>
        <dbReference type="ARBA" id="ARBA00023125"/>
    </source>
</evidence>
<name>A0A0U3KD53_9BACT</name>
<keyword evidence="4" id="KW-0804">Transcription</keyword>
<protein>
    <submittedName>
        <fullName evidence="7">Transcriptional regulator</fullName>
    </submittedName>
</protein>
<evidence type="ECO:0000256" key="2">
    <source>
        <dbReference type="ARBA" id="ARBA00023015"/>
    </source>
</evidence>
<keyword evidence="2" id="KW-0805">Transcription regulation</keyword>
<dbReference type="PRINTS" id="PR00039">
    <property type="entry name" value="HTHLYSR"/>
</dbReference>
<accession>A0A0U3KD53</accession>
<dbReference type="Gene3D" id="1.10.10.10">
    <property type="entry name" value="Winged helix-like DNA-binding domain superfamily/Winged helix DNA-binding domain"/>
    <property type="match status" value="1"/>
</dbReference>
<dbReference type="InterPro" id="IPR036390">
    <property type="entry name" value="WH_DNA-bd_sf"/>
</dbReference>
<feature type="region of interest" description="Disordered" evidence="5">
    <location>
        <begin position="302"/>
        <end position="329"/>
    </location>
</feature>
<sequence>MNLAAIEFRHLRYFAAVVEQGSFRGAALRLHVSQPPLTRQVQQLEQVLGTVLLVRKPRGVEPTDAGQVFYEEVRNILMLTEQAASRAQLAGQGQLGRLDIGIFGSAVFGAIPRIIQTFRERFPRVEIALHNLDRAGQIRALRERRLTVGFNRLFEEEPDLSWEVIQTEALKVALHESHPLAGAAELGLEQLANQTLIVYPRTPRPSFIEQTLKLFHRRSVTMHSIQEVDDVVTAVALVASRFGLSLVTESACNLRLPGIVYVPLRIEDRATFDLCMIRRRDDDSRLLHEFLAVARGLRQTLSTPAPVPALPTPPPGVRRRASSRSRRAG</sequence>